<dbReference type="OrthoDB" id="414982at2759"/>
<evidence type="ECO:0000313" key="2">
    <source>
        <dbReference type="Proteomes" id="UP000002358"/>
    </source>
</evidence>
<evidence type="ECO:0000313" key="1">
    <source>
        <dbReference type="EnsemblMetazoa" id="XP_016843293"/>
    </source>
</evidence>
<dbReference type="KEGG" id="nvi:107981605"/>
<dbReference type="PANTHER" id="PTHR31511">
    <property type="entry name" value="PROTEIN CBG23764"/>
    <property type="match status" value="1"/>
</dbReference>
<keyword evidence="2" id="KW-1185">Reference proteome</keyword>
<accession>A0A7M7IT73</accession>
<dbReference type="EnsemblMetazoa" id="XM_016987804">
    <property type="protein sequence ID" value="XP_016843293"/>
    <property type="gene ID" value="LOC107981605"/>
</dbReference>
<dbReference type="PANTHER" id="PTHR31511:SF12">
    <property type="entry name" value="RHO TERMINATION FACTOR N-TERMINAL DOMAIN-CONTAINING PROTEIN"/>
    <property type="match status" value="1"/>
</dbReference>
<dbReference type="RefSeq" id="XP_016843293.2">
    <property type="nucleotide sequence ID" value="XM_016987804.3"/>
</dbReference>
<dbReference type="SUPFAM" id="SSF56672">
    <property type="entry name" value="DNA/RNA polymerases"/>
    <property type="match status" value="1"/>
</dbReference>
<organism evidence="1 2">
    <name type="scientific">Nasonia vitripennis</name>
    <name type="common">Parasitic wasp</name>
    <dbReference type="NCBI Taxonomy" id="7425"/>
    <lineage>
        <taxon>Eukaryota</taxon>
        <taxon>Metazoa</taxon>
        <taxon>Ecdysozoa</taxon>
        <taxon>Arthropoda</taxon>
        <taxon>Hexapoda</taxon>
        <taxon>Insecta</taxon>
        <taxon>Pterygota</taxon>
        <taxon>Neoptera</taxon>
        <taxon>Endopterygota</taxon>
        <taxon>Hymenoptera</taxon>
        <taxon>Apocrita</taxon>
        <taxon>Proctotrupomorpha</taxon>
        <taxon>Chalcidoidea</taxon>
        <taxon>Pteromalidae</taxon>
        <taxon>Pteromalinae</taxon>
        <taxon>Nasonia</taxon>
    </lineage>
</organism>
<evidence type="ECO:0008006" key="3">
    <source>
        <dbReference type="Google" id="ProtNLM"/>
    </source>
</evidence>
<dbReference type="GO" id="GO:0071897">
    <property type="term" value="P:DNA biosynthetic process"/>
    <property type="evidence" value="ECO:0007669"/>
    <property type="project" value="UniProtKB-ARBA"/>
</dbReference>
<dbReference type="AlphaFoldDB" id="A0A7M7IT73"/>
<dbReference type="InParanoid" id="A0A7M7IT73"/>
<dbReference type="InterPro" id="IPR043502">
    <property type="entry name" value="DNA/RNA_pol_sf"/>
</dbReference>
<dbReference type="GeneID" id="107981605"/>
<protein>
    <recommendedName>
        <fullName evidence="3">DNA-directed DNA polymerase</fullName>
    </recommendedName>
</protein>
<sequence length="181" mass="21217">MFPYDHIKSFDYLNEISLPDKESFYSSLYDSGISDEDYKHAQTVWNAFNIETLGQYSDLFLKTDVLLLANVFEDFRSKCLHTYELDPAHYYITPGFTWDAILKYTGIKLQLLTDIDMLLLFVERGIRGGISQCCNRYAKANNRYMESGYDEDEESKYLMYYDVNNLYGWAMTQSLPCDGFK</sequence>
<proteinExistence type="predicted"/>
<dbReference type="Proteomes" id="UP000002358">
    <property type="component" value="Unassembled WGS sequence"/>
</dbReference>
<name>A0A7M7IT73_NASVI</name>
<reference evidence="1" key="1">
    <citation type="submission" date="2021-01" db="UniProtKB">
        <authorList>
            <consortium name="EnsemblMetazoa"/>
        </authorList>
    </citation>
    <scope>IDENTIFICATION</scope>
</reference>